<evidence type="ECO:0008006" key="13">
    <source>
        <dbReference type="Google" id="ProtNLM"/>
    </source>
</evidence>
<reference evidence="11 12" key="1">
    <citation type="submission" date="2018-04" db="EMBL/GenBank/DDBJ databases">
        <title>The genome of golden apple snail Pomacea canaliculata provides insight into stress tolerance and invasive adaptation.</title>
        <authorList>
            <person name="Liu C."/>
            <person name="Liu B."/>
            <person name="Ren Y."/>
            <person name="Zhang Y."/>
            <person name="Wang H."/>
            <person name="Li S."/>
            <person name="Jiang F."/>
            <person name="Yin L."/>
            <person name="Zhang G."/>
            <person name="Qian W."/>
            <person name="Fan W."/>
        </authorList>
    </citation>
    <scope>NUCLEOTIDE SEQUENCE [LARGE SCALE GENOMIC DNA]</scope>
    <source>
        <strain evidence="11">SZHN2017</strain>
        <tissue evidence="11">Muscle</tissue>
    </source>
</reference>
<evidence type="ECO:0000313" key="11">
    <source>
        <dbReference type="EMBL" id="PVD21467.1"/>
    </source>
</evidence>
<feature type="transmembrane region" description="Helical" evidence="8">
    <location>
        <begin position="96"/>
        <end position="114"/>
    </location>
</feature>
<protein>
    <recommendedName>
        <fullName evidence="13">Calmodulin-binding domain-containing protein</fullName>
    </recommendedName>
</protein>
<evidence type="ECO:0000259" key="10">
    <source>
        <dbReference type="Pfam" id="PF07885"/>
    </source>
</evidence>
<dbReference type="Pfam" id="PF03530">
    <property type="entry name" value="SK_channel"/>
    <property type="match status" value="1"/>
</dbReference>
<keyword evidence="5" id="KW-0406">Ion transport</keyword>
<dbReference type="InterPro" id="IPR015449">
    <property type="entry name" value="K_chnl_Ca-activ_SK"/>
</dbReference>
<feature type="domain" description="Potassium channel" evidence="10">
    <location>
        <begin position="279"/>
        <end position="361"/>
    </location>
</feature>
<dbReference type="GO" id="GO:0005516">
    <property type="term" value="F:calmodulin binding"/>
    <property type="evidence" value="ECO:0007669"/>
    <property type="project" value="InterPro"/>
</dbReference>
<accession>A0A2T7NJX7</accession>
<keyword evidence="2" id="KW-0813">Transport</keyword>
<dbReference type="PRINTS" id="PR00169">
    <property type="entry name" value="KCHANNEL"/>
</dbReference>
<dbReference type="AlphaFoldDB" id="A0A2T7NJX7"/>
<dbReference type="PANTHER" id="PTHR10153">
    <property type="entry name" value="SMALL CONDUCTANCE CALCIUM-ACTIVATED POTASSIUM CHANNEL"/>
    <property type="match status" value="1"/>
</dbReference>
<evidence type="ECO:0000256" key="6">
    <source>
        <dbReference type="ARBA" id="ARBA00023136"/>
    </source>
</evidence>
<keyword evidence="4 8" id="KW-1133">Transmembrane helix</keyword>
<dbReference type="InterPro" id="IPR004178">
    <property type="entry name" value="CaM-bd_dom"/>
</dbReference>
<comment type="caution">
    <text evidence="11">The sequence shown here is derived from an EMBL/GenBank/DDBJ whole genome shotgun (WGS) entry which is preliminary data.</text>
</comment>
<dbReference type="Pfam" id="PF02888">
    <property type="entry name" value="CaMBD"/>
    <property type="match status" value="1"/>
</dbReference>
<feature type="transmembrane region" description="Helical" evidence="8">
    <location>
        <begin position="204"/>
        <end position="221"/>
    </location>
</feature>
<dbReference type="Proteomes" id="UP000245119">
    <property type="component" value="Linkage Group LG12"/>
</dbReference>
<name>A0A2T7NJX7_POMCA</name>
<feature type="transmembrane region" description="Helical" evidence="8">
    <location>
        <begin position="171"/>
        <end position="192"/>
    </location>
</feature>
<evidence type="ECO:0000256" key="3">
    <source>
        <dbReference type="ARBA" id="ARBA00022692"/>
    </source>
</evidence>
<evidence type="ECO:0000256" key="7">
    <source>
        <dbReference type="ARBA" id="ARBA00023303"/>
    </source>
</evidence>
<dbReference type="SUPFAM" id="SSF81327">
    <property type="entry name" value="Small-conductance potassium channel"/>
    <property type="match status" value="1"/>
</dbReference>
<feature type="transmembrane region" description="Helical" evidence="8">
    <location>
        <begin position="336"/>
        <end position="358"/>
    </location>
</feature>
<dbReference type="Gene3D" id="1.10.287.70">
    <property type="match status" value="2"/>
</dbReference>
<dbReference type="SUPFAM" id="SSF81324">
    <property type="entry name" value="Voltage-gated potassium channels"/>
    <property type="match status" value="1"/>
</dbReference>
<dbReference type="GO" id="GO:0016020">
    <property type="term" value="C:membrane"/>
    <property type="evidence" value="ECO:0007669"/>
    <property type="project" value="UniProtKB-SubCell"/>
</dbReference>
<evidence type="ECO:0000256" key="1">
    <source>
        <dbReference type="ARBA" id="ARBA00004141"/>
    </source>
</evidence>
<proteinExistence type="predicted"/>
<keyword evidence="6 8" id="KW-0472">Membrane</keyword>
<evidence type="ECO:0000256" key="2">
    <source>
        <dbReference type="ARBA" id="ARBA00022448"/>
    </source>
</evidence>
<dbReference type="Pfam" id="PF07885">
    <property type="entry name" value="Ion_trans_2"/>
    <property type="match status" value="1"/>
</dbReference>
<feature type="transmembrane region" description="Helical" evidence="8">
    <location>
        <begin position="303"/>
        <end position="324"/>
    </location>
</feature>
<keyword evidence="3 8" id="KW-0812">Transmembrane</keyword>
<evidence type="ECO:0000256" key="8">
    <source>
        <dbReference type="SAM" id="Phobius"/>
    </source>
</evidence>
<keyword evidence="12" id="KW-1185">Reference proteome</keyword>
<gene>
    <name evidence="11" type="ORF">C0Q70_19640</name>
</gene>
<dbReference type="OrthoDB" id="73653at2759"/>
<dbReference type="InterPro" id="IPR013099">
    <property type="entry name" value="K_chnl_dom"/>
</dbReference>
<feature type="transmembrane region" description="Helical" evidence="8">
    <location>
        <begin position="134"/>
        <end position="159"/>
    </location>
</feature>
<keyword evidence="7" id="KW-0407">Ion channel</keyword>
<evidence type="ECO:0000313" key="12">
    <source>
        <dbReference type="Proteomes" id="UP000245119"/>
    </source>
</evidence>
<comment type="subcellular location">
    <subcellularLocation>
        <location evidence="1">Membrane</location>
        <topology evidence="1">Multi-pass membrane protein</topology>
    </subcellularLocation>
</comment>
<feature type="domain" description="Calmodulin-binding" evidence="9">
    <location>
        <begin position="378"/>
        <end position="447"/>
    </location>
</feature>
<evidence type="ECO:0000259" key="9">
    <source>
        <dbReference type="Pfam" id="PF02888"/>
    </source>
</evidence>
<sequence>MMEDALPRVVVRNTERSARDSRRSRYFSVYSHVDIGGQHGDDATKRRETTTTDKQNNILLQRSSEGGKGINSVKASRLTLRNRLTRRKTLLSRSRSLVDLSVAAACVGVVAMLVETELYVQKVVSKSEVASLTLRISVTLSTVLLLLSVVVYNITTVQLAVVNNSLDDWRLVISPPLVCSVILELVVCSVHPPPLSLQPKLESALSVLMFLRLYLLVRFLVVHSRYLTDTATSSLGALSKVPIDAQFVFKALMSEWPGSMLLISMVAIFSLSGWSVRTCEAYVALAEHRALNETPARDIPEAFWFSAITFLTVGYGDVVPSFMIRDGDVVRSECGRVVAVVVGLLGVGVTALLVAVLANKLQLSRAEKYVHTFSTRIELDNRHKNAAADVIKNAIKLWRMRDLANQTSRGRRVHVQGKLMQAIRLMKDARQTKANIGEAVVGVVEVHSLVTDIACKVEDLKKQLAAINGELHNLVAIAEDRFK</sequence>
<dbReference type="InterPro" id="IPR036122">
    <property type="entry name" value="CaM-bd_dom_sf"/>
</dbReference>
<organism evidence="11 12">
    <name type="scientific">Pomacea canaliculata</name>
    <name type="common">Golden apple snail</name>
    <dbReference type="NCBI Taxonomy" id="400727"/>
    <lineage>
        <taxon>Eukaryota</taxon>
        <taxon>Metazoa</taxon>
        <taxon>Spiralia</taxon>
        <taxon>Lophotrochozoa</taxon>
        <taxon>Mollusca</taxon>
        <taxon>Gastropoda</taxon>
        <taxon>Caenogastropoda</taxon>
        <taxon>Architaenioglossa</taxon>
        <taxon>Ampullarioidea</taxon>
        <taxon>Ampullariidae</taxon>
        <taxon>Pomacea</taxon>
    </lineage>
</organism>
<dbReference type="EMBL" id="PZQS01000012">
    <property type="protein sequence ID" value="PVD21467.1"/>
    <property type="molecule type" value="Genomic_DNA"/>
</dbReference>
<evidence type="ECO:0000256" key="4">
    <source>
        <dbReference type="ARBA" id="ARBA00022989"/>
    </source>
</evidence>
<dbReference type="GO" id="GO:0016286">
    <property type="term" value="F:small conductance calcium-activated potassium channel activity"/>
    <property type="evidence" value="ECO:0007669"/>
    <property type="project" value="InterPro"/>
</dbReference>
<evidence type="ECO:0000256" key="5">
    <source>
        <dbReference type="ARBA" id="ARBA00023065"/>
    </source>
</evidence>